<accession>A0A0B7BGR1</accession>
<sequence length="52" mass="5800">MSVDKSRRRQRKGLGIFQLLSAVAGANSTNVKGEVTITFMAHSRLLSRQLIR</sequence>
<proteinExistence type="predicted"/>
<reference evidence="1" key="1">
    <citation type="submission" date="2014-12" db="EMBL/GenBank/DDBJ databases">
        <title>Insight into the proteome of Arion vulgaris.</title>
        <authorList>
            <person name="Aradska J."/>
            <person name="Bulat T."/>
            <person name="Smidak R."/>
            <person name="Sarate P."/>
            <person name="Gangsoo J."/>
            <person name="Sialana F."/>
            <person name="Bilban M."/>
            <person name="Lubec G."/>
        </authorList>
    </citation>
    <scope>NUCLEOTIDE SEQUENCE</scope>
    <source>
        <tissue evidence="1">Skin</tissue>
    </source>
</reference>
<organism evidence="1">
    <name type="scientific">Arion vulgaris</name>
    <dbReference type="NCBI Taxonomy" id="1028688"/>
    <lineage>
        <taxon>Eukaryota</taxon>
        <taxon>Metazoa</taxon>
        <taxon>Spiralia</taxon>
        <taxon>Lophotrochozoa</taxon>
        <taxon>Mollusca</taxon>
        <taxon>Gastropoda</taxon>
        <taxon>Heterobranchia</taxon>
        <taxon>Euthyneura</taxon>
        <taxon>Panpulmonata</taxon>
        <taxon>Eupulmonata</taxon>
        <taxon>Stylommatophora</taxon>
        <taxon>Helicina</taxon>
        <taxon>Arionoidea</taxon>
        <taxon>Arionidae</taxon>
        <taxon>Arion</taxon>
    </lineage>
</organism>
<dbReference type="EMBL" id="HACG01045187">
    <property type="protein sequence ID" value="CEK92052.1"/>
    <property type="molecule type" value="Transcribed_RNA"/>
</dbReference>
<protein>
    <submittedName>
        <fullName evidence="1">Uncharacterized protein</fullName>
    </submittedName>
</protein>
<dbReference type="AlphaFoldDB" id="A0A0B7BGR1"/>
<name>A0A0B7BGR1_9EUPU</name>
<evidence type="ECO:0000313" key="1">
    <source>
        <dbReference type="EMBL" id="CEK92052.1"/>
    </source>
</evidence>
<gene>
    <name evidence="1" type="primary">ORF186258</name>
</gene>